<sequence>MARLRPWREAGIALAVLLLALPASAAPMAVRNMDGSCGLRDVPEQALAAWDARLVAEAARLEALAGRLLADAAAMRLAPAREAVPAFGDWAYGWVQSYMTAYRVLGLAMRGVAEGVADGVAGEDPAITLSDRIAQGMATPVREAFRQRVLEPVLPPGTLEADRAHAAFVAGLDWQEALARVAREAAALPQVALIAPAAVGVPRLDLLAASRPLADALPDPGGTDPLTLVVEEGADSSSVFLRSMRPMAARLGAVALRVSEAGSLVATGGAFGYALGGTPGVAVGVAGGVGLSWGLDYVLNRVDSALNRSSFEAQALEALERAERRIAEQGRVAVAAALATRHAALRPEAQGCG</sequence>
<dbReference type="Proteomes" id="UP000689967">
    <property type="component" value="Unassembled WGS sequence"/>
</dbReference>
<gene>
    <name evidence="2" type="ORF">JJQ90_05610</name>
</gene>
<evidence type="ECO:0000313" key="3">
    <source>
        <dbReference type="Proteomes" id="UP000689967"/>
    </source>
</evidence>
<accession>A0ABS6H3D1</accession>
<proteinExistence type="predicted"/>
<feature type="signal peptide" evidence="1">
    <location>
        <begin position="1"/>
        <end position="25"/>
    </location>
</feature>
<protein>
    <submittedName>
        <fullName evidence="2">Uncharacterized protein</fullName>
    </submittedName>
</protein>
<organism evidence="2 3">
    <name type="scientific">Falsiroseomonas oleicola</name>
    <dbReference type="NCBI Taxonomy" id="2801474"/>
    <lineage>
        <taxon>Bacteria</taxon>
        <taxon>Pseudomonadati</taxon>
        <taxon>Pseudomonadota</taxon>
        <taxon>Alphaproteobacteria</taxon>
        <taxon>Acetobacterales</taxon>
        <taxon>Roseomonadaceae</taxon>
        <taxon>Falsiroseomonas</taxon>
    </lineage>
</organism>
<keyword evidence="3" id="KW-1185">Reference proteome</keyword>
<name>A0ABS6H3D1_9PROT</name>
<evidence type="ECO:0000313" key="2">
    <source>
        <dbReference type="EMBL" id="MBU8543172.1"/>
    </source>
</evidence>
<comment type="caution">
    <text evidence="2">The sequence shown here is derived from an EMBL/GenBank/DDBJ whole genome shotgun (WGS) entry which is preliminary data.</text>
</comment>
<reference evidence="2 3" key="1">
    <citation type="submission" date="2021-01" db="EMBL/GenBank/DDBJ databases">
        <title>Roseomonas sp. nov, a bacterium isolated from an oil production mixture in Yumen Oilfield.</title>
        <authorList>
            <person name="Wu D."/>
        </authorList>
    </citation>
    <scope>NUCLEOTIDE SEQUENCE [LARGE SCALE GENOMIC DNA]</scope>
    <source>
        <strain evidence="2 3">ROY-5-3</strain>
    </source>
</reference>
<evidence type="ECO:0000256" key="1">
    <source>
        <dbReference type="SAM" id="SignalP"/>
    </source>
</evidence>
<feature type="chain" id="PRO_5045328707" evidence="1">
    <location>
        <begin position="26"/>
        <end position="353"/>
    </location>
</feature>
<dbReference type="EMBL" id="JAERQM010000001">
    <property type="protein sequence ID" value="MBU8543172.1"/>
    <property type="molecule type" value="Genomic_DNA"/>
</dbReference>
<dbReference type="RefSeq" id="WP_216873460.1">
    <property type="nucleotide sequence ID" value="NZ_JAERQM010000001.1"/>
</dbReference>
<keyword evidence="1" id="KW-0732">Signal</keyword>